<evidence type="ECO:0008006" key="6">
    <source>
        <dbReference type="Google" id="ProtNLM"/>
    </source>
</evidence>
<proteinExistence type="predicted"/>
<name>A0ABS6JJ17_9BACI</name>
<reference evidence="4 5" key="1">
    <citation type="submission" date="2021-06" db="EMBL/GenBank/DDBJ databases">
        <title>Bacillus sp. RD4P76, an endophyte from a halophyte.</title>
        <authorList>
            <person name="Sun J.-Q."/>
        </authorList>
    </citation>
    <scope>NUCLEOTIDE SEQUENCE [LARGE SCALE GENOMIC DNA]</scope>
    <source>
        <strain evidence="4 5">CGMCC 1.15917</strain>
    </source>
</reference>
<evidence type="ECO:0000313" key="4">
    <source>
        <dbReference type="EMBL" id="MBU9713199.1"/>
    </source>
</evidence>
<keyword evidence="5" id="KW-1185">Reference proteome</keyword>
<dbReference type="PROSITE" id="PS51900">
    <property type="entry name" value="CB"/>
    <property type="match status" value="1"/>
</dbReference>
<evidence type="ECO:0000259" key="3">
    <source>
        <dbReference type="PROSITE" id="PS51900"/>
    </source>
</evidence>
<dbReference type="Proteomes" id="UP000784880">
    <property type="component" value="Unassembled WGS sequence"/>
</dbReference>
<organism evidence="4 5">
    <name type="scientific">Evansella tamaricis</name>
    <dbReference type="NCBI Taxonomy" id="2069301"/>
    <lineage>
        <taxon>Bacteria</taxon>
        <taxon>Bacillati</taxon>
        <taxon>Bacillota</taxon>
        <taxon>Bacilli</taxon>
        <taxon>Bacillales</taxon>
        <taxon>Bacillaceae</taxon>
        <taxon>Evansella</taxon>
    </lineage>
</organism>
<comment type="caution">
    <text evidence="4">The sequence shown here is derived from an EMBL/GenBank/DDBJ whole genome shotgun (WGS) entry which is preliminary data.</text>
</comment>
<dbReference type="InterPro" id="IPR044068">
    <property type="entry name" value="CB"/>
</dbReference>
<protein>
    <recommendedName>
        <fullName evidence="6">Integrase</fullName>
    </recommendedName>
</protein>
<keyword evidence="1" id="KW-0238">DNA-binding</keyword>
<evidence type="ECO:0000256" key="1">
    <source>
        <dbReference type="PROSITE-ProRule" id="PRU01248"/>
    </source>
</evidence>
<dbReference type="PANTHER" id="PTHR34605">
    <property type="entry name" value="PHAGE_INTEGRASE DOMAIN-CONTAINING PROTEIN"/>
    <property type="match status" value="1"/>
</dbReference>
<dbReference type="EMBL" id="JAHQCS010000126">
    <property type="protein sequence ID" value="MBU9713199.1"/>
    <property type="molecule type" value="Genomic_DNA"/>
</dbReference>
<dbReference type="InterPro" id="IPR002104">
    <property type="entry name" value="Integrase_catalytic"/>
</dbReference>
<evidence type="ECO:0000313" key="5">
    <source>
        <dbReference type="Proteomes" id="UP000784880"/>
    </source>
</evidence>
<sequence>MSELQKPNHLPAAIEAIDDRAKYFMEKSLSEKTKKVYTQVWQEFESWCLEHRFTPLPAIPETIVRYITVLSENNKPATIKKKMAAISQAHKSVGLPSPMEHEFVRKTFRGIQKEKGTKQTRKSPLLLEELQEILSIIPNTKTGLRDRCLLIIGFVGALRRSELAVTRVEDLERTREGIVVHIERSKTDTLAEGQQVILPYGSNPKTCPIRTLETI</sequence>
<gene>
    <name evidence="4" type="ORF">KS419_15820</name>
</gene>
<feature type="domain" description="Core-binding (CB)" evidence="3">
    <location>
        <begin position="11"/>
        <end position="94"/>
    </location>
</feature>
<accession>A0ABS6JJ17</accession>
<dbReference type="RefSeq" id="WP_217067367.1">
    <property type="nucleotide sequence ID" value="NZ_JAHQCS010000126.1"/>
</dbReference>
<dbReference type="PANTHER" id="PTHR34605:SF3">
    <property type="entry name" value="P CELL-TYPE AGGLUTINATION PROTEIN MAP4-LIKE-RELATED"/>
    <property type="match status" value="1"/>
</dbReference>
<evidence type="ECO:0000259" key="2">
    <source>
        <dbReference type="PROSITE" id="PS51898"/>
    </source>
</evidence>
<dbReference type="InterPro" id="IPR052925">
    <property type="entry name" value="Phage_Integrase-like_Recomb"/>
</dbReference>
<feature type="domain" description="Tyr recombinase" evidence="2">
    <location>
        <begin position="120"/>
        <end position="215"/>
    </location>
</feature>
<dbReference type="PROSITE" id="PS51898">
    <property type="entry name" value="TYR_RECOMBINASE"/>
    <property type="match status" value="1"/>
</dbReference>